<feature type="transmembrane region" description="Helical" evidence="1">
    <location>
        <begin position="20"/>
        <end position="44"/>
    </location>
</feature>
<proteinExistence type="predicted"/>
<feature type="transmembrane region" description="Helical" evidence="1">
    <location>
        <begin position="56"/>
        <end position="84"/>
    </location>
</feature>
<accession>A0A1H3N5P4</accession>
<dbReference type="EMBL" id="FNPZ01000001">
    <property type="protein sequence ID" value="SDY84186.1"/>
    <property type="molecule type" value="Genomic_DNA"/>
</dbReference>
<evidence type="ECO:0000256" key="1">
    <source>
        <dbReference type="SAM" id="Phobius"/>
    </source>
</evidence>
<evidence type="ECO:0000313" key="2">
    <source>
        <dbReference type="EMBL" id="SDY84186.1"/>
    </source>
</evidence>
<evidence type="ECO:0000313" key="3">
    <source>
        <dbReference type="Proteomes" id="UP000198891"/>
    </source>
</evidence>
<name>A0A1H3N5P4_9MICO</name>
<keyword evidence="3" id="KW-1185">Reference proteome</keyword>
<protein>
    <recommendedName>
        <fullName evidence="4">DUF4190 domain-containing protein</fullName>
    </recommendedName>
</protein>
<organism evidence="2 3">
    <name type="scientific">Herbiconiux ginsengi</name>
    <dbReference type="NCBI Taxonomy" id="381665"/>
    <lineage>
        <taxon>Bacteria</taxon>
        <taxon>Bacillati</taxon>
        <taxon>Actinomycetota</taxon>
        <taxon>Actinomycetes</taxon>
        <taxon>Micrococcales</taxon>
        <taxon>Microbacteriaceae</taxon>
        <taxon>Herbiconiux</taxon>
    </lineage>
</organism>
<evidence type="ECO:0008006" key="4">
    <source>
        <dbReference type="Google" id="ProtNLM"/>
    </source>
</evidence>
<dbReference type="RefSeq" id="WP_139256654.1">
    <property type="nucleotide sequence ID" value="NZ_FNPZ01000001.1"/>
</dbReference>
<sequence>MSQSALRTPPTGTDYPGKMLGIVGLVVAILANLIGLVISVIAYTQSKKAGYKNMPALIGVVVGAVFFVLTVVIGIVSTVAGLAASGLSY</sequence>
<reference evidence="2 3" key="1">
    <citation type="submission" date="2016-10" db="EMBL/GenBank/DDBJ databases">
        <authorList>
            <person name="de Groot N.N."/>
        </authorList>
    </citation>
    <scope>NUCLEOTIDE SEQUENCE [LARGE SCALE GENOMIC DNA]</scope>
    <source>
        <strain evidence="2 3">CGMCC 4.3491</strain>
    </source>
</reference>
<dbReference type="OrthoDB" id="4775598at2"/>
<dbReference type="AlphaFoldDB" id="A0A1H3N5P4"/>
<gene>
    <name evidence="2" type="ORF">SAMN05216554_1706</name>
</gene>
<dbReference type="STRING" id="381665.SAMN05216554_1706"/>
<keyword evidence="1" id="KW-0472">Membrane</keyword>
<keyword evidence="1" id="KW-0812">Transmembrane</keyword>
<dbReference type="Proteomes" id="UP000198891">
    <property type="component" value="Unassembled WGS sequence"/>
</dbReference>
<keyword evidence="1" id="KW-1133">Transmembrane helix</keyword>